<evidence type="ECO:0000259" key="9">
    <source>
        <dbReference type="PROSITE" id="PS50089"/>
    </source>
</evidence>
<keyword evidence="8" id="KW-0472">Membrane</keyword>
<reference evidence="11" key="1">
    <citation type="journal article" date="2012" name="Nature">
        <title>A physical, genetic and functional sequence assembly of the barley genome.</title>
        <authorList>
            <consortium name="The International Barley Genome Sequencing Consortium"/>
            <person name="Mayer K.F."/>
            <person name="Waugh R."/>
            <person name="Brown J.W."/>
            <person name="Schulman A."/>
            <person name="Langridge P."/>
            <person name="Platzer M."/>
            <person name="Fincher G.B."/>
            <person name="Muehlbauer G.J."/>
            <person name="Sato K."/>
            <person name="Close T.J."/>
            <person name="Wise R.P."/>
            <person name="Stein N."/>
        </authorList>
    </citation>
    <scope>NUCLEOTIDE SEQUENCE [LARGE SCALE GENOMIC DNA]</scope>
    <source>
        <strain evidence="11">cv. Morex</strain>
    </source>
</reference>
<reference evidence="10" key="3">
    <citation type="submission" date="2022-01" db="UniProtKB">
        <authorList>
            <consortium name="EnsemblPlants"/>
        </authorList>
    </citation>
    <scope>IDENTIFICATION</scope>
    <source>
        <strain evidence="10">subsp. vulgare</strain>
    </source>
</reference>
<dbReference type="PANTHER" id="PTHR14155">
    <property type="entry name" value="RING FINGER DOMAIN-CONTAINING"/>
    <property type="match status" value="1"/>
</dbReference>
<dbReference type="Proteomes" id="UP000011116">
    <property type="component" value="Chromosome 1H"/>
</dbReference>
<dbReference type="InterPro" id="IPR013083">
    <property type="entry name" value="Znf_RING/FYVE/PHD"/>
</dbReference>
<feature type="transmembrane region" description="Helical" evidence="8">
    <location>
        <begin position="16"/>
        <end position="37"/>
    </location>
</feature>
<sequence length="159" mass="16651">MTTTISTAVGPDNIPGILLVIIYTLGPFVTAAFLIWCCDRVPETAEQGYNAAAAGTRSRTTAGSPARVMEPQQLAYFSYPAGTEADGGKRTARASVVVCAICLEALVGGAECSEVPACRHVFHRGCLVPWMKSNSTCPLCRRPFVPGSSQPLSAAAAMV</sequence>
<dbReference type="InterPro" id="IPR053238">
    <property type="entry name" value="RING-H2_zinc_finger"/>
</dbReference>
<dbReference type="SMART" id="SM00184">
    <property type="entry name" value="RING"/>
    <property type="match status" value="1"/>
</dbReference>
<keyword evidence="4 7" id="KW-0863">Zinc-finger</keyword>
<keyword evidence="8" id="KW-1133">Transmembrane helix</keyword>
<dbReference type="SUPFAM" id="SSF57850">
    <property type="entry name" value="RING/U-box"/>
    <property type="match status" value="1"/>
</dbReference>
<protein>
    <recommendedName>
        <fullName evidence="2">RING-type E3 ubiquitin transferase</fullName>
        <ecNumber evidence="2">2.3.2.27</ecNumber>
    </recommendedName>
</protein>
<dbReference type="EnsemblPlants" id="HORVU.MOREX.r3.1HG0092440.1">
    <property type="protein sequence ID" value="HORVU.MOREX.r3.1HG0092440.1.CDS1"/>
    <property type="gene ID" value="HORVU.MOREX.r3.1HG0092440"/>
</dbReference>
<dbReference type="PANTHER" id="PTHR14155:SF499">
    <property type="entry name" value="RING-TYPE DOMAIN-CONTAINING PROTEIN"/>
    <property type="match status" value="1"/>
</dbReference>
<reference evidence="10" key="2">
    <citation type="submission" date="2020-10" db="EMBL/GenBank/DDBJ databases">
        <authorList>
            <person name="Scholz U."/>
            <person name="Mascher M."/>
            <person name="Fiebig A."/>
        </authorList>
    </citation>
    <scope>NUCLEOTIDE SEQUENCE [LARGE SCALE GENOMIC DNA]</scope>
    <source>
        <strain evidence="10">cv. Morex</strain>
    </source>
</reference>
<dbReference type="GO" id="GO:0061630">
    <property type="term" value="F:ubiquitin protein ligase activity"/>
    <property type="evidence" value="ECO:0007669"/>
    <property type="project" value="UniProtKB-EC"/>
</dbReference>
<evidence type="ECO:0000256" key="7">
    <source>
        <dbReference type="PROSITE-ProRule" id="PRU00175"/>
    </source>
</evidence>
<keyword evidence="8" id="KW-0812">Transmembrane</keyword>
<evidence type="ECO:0000256" key="1">
    <source>
        <dbReference type="ARBA" id="ARBA00000900"/>
    </source>
</evidence>
<keyword evidence="5" id="KW-0862">Zinc</keyword>
<evidence type="ECO:0000256" key="2">
    <source>
        <dbReference type="ARBA" id="ARBA00012483"/>
    </source>
</evidence>
<evidence type="ECO:0000256" key="4">
    <source>
        <dbReference type="ARBA" id="ARBA00022771"/>
    </source>
</evidence>
<dbReference type="AlphaFoldDB" id="A0A8I6WZR0"/>
<evidence type="ECO:0000256" key="8">
    <source>
        <dbReference type="SAM" id="Phobius"/>
    </source>
</evidence>
<keyword evidence="11" id="KW-1185">Reference proteome</keyword>
<accession>A0A8I6WZR0</accession>
<dbReference type="PROSITE" id="PS50089">
    <property type="entry name" value="ZF_RING_2"/>
    <property type="match status" value="1"/>
</dbReference>
<keyword evidence="3" id="KW-0479">Metal-binding</keyword>
<dbReference type="Gramene" id="HORVU.MOREX.r3.1HG0092440.1">
    <property type="protein sequence ID" value="HORVU.MOREX.r3.1HG0092440.1.CDS1"/>
    <property type="gene ID" value="HORVU.MOREX.r3.1HG0092440"/>
</dbReference>
<evidence type="ECO:0000256" key="3">
    <source>
        <dbReference type="ARBA" id="ARBA00022723"/>
    </source>
</evidence>
<dbReference type="CDD" id="cd16454">
    <property type="entry name" value="RING-H2_PA-TM-RING"/>
    <property type="match status" value="1"/>
</dbReference>
<dbReference type="EC" id="2.3.2.27" evidence="2"/>
<evidence type="ECO:0000313" key="10">
    <source>
        <dbReference type="EnsemblPlants" id="HORVU.MOREX.r3.1HG0092440.1.CDS1"/>
    </source>
</evidence>
<evidence type="ECO:0000256" key="6">
    <source>
        <dbReference type="ARBA" id="ARBA00024209"/>
    </source>
</evidence>
<organism evidence="10 11">
    <name type="scientific">Hordeum vulgare subsp. vulgare</name>
    <name type="common">Domesticated barley</name>
    <dbReference type="NCBI Taxonomy" id="112509"/>
    <lineage>
        <taxon>Eukaryota</taxon>
        <taxon>Viridiplantae</taxon>
        <taxon>Streptophyta</taxon>
        <taxon>Embryophyta</taxon>
        <taxon>Tracheophyta</taxon>
        <taxon>Spermatophyta</taxon>
        <taxon>Magnoliopsida</taxon>
        <taxon>Liliopsida</taxon>
        <taxon>Poales</taxon>
        <taxon>Poaceae</taxon>
        <taxon>BOP clade</taxon>
        <taxon>Pooideae</taxon>
        <taxon>Triticodae</taxon>
        <taxon>Triticeae</taxon>
        <taxon>Hordeinae</taxon>
        <taxon>Hordeum</taxon>
    </lineage>
</organism>
<feature type="domain" description="RING-type" evidence="9">
    <location>
        <begin position="99"/>
        <end position="141"/>
    </location>
</feature>
<dbReference type="Gene3D" id="3.30.40.10">
    <property type="entry name" value="Zinc/RING finger domain, C3HC4 (zinc finger)"/>
    <property type="match status" value="1"/>
</dbReference>
<comment type="similarity">
    <text evidence="6">Belongs to the RING-type zinc finger family. ATL subfamily.</text>
</comment>
<proteinExistence type="inferred from homology"/>
<dbReference type="InterPro" id="IPR001841">
    <property type="entry name" value="Znf_RING"/>
</dbReference>
<dbReference type="GO" id="GO:0008270">
    <property type="term" value="F:zinc ion binding"/>
    <property type="evidence" value="ECO:0007669"/>
    <property type="project" value="UniProtKB-KW"/>
</dbReference>
<dbReference type="Pfam" id="PF13639">
    <property type="entry name" value="zf-RING_2"/>
    <property type="match status" value="1"/>
</dbReference>
<comment type="catalytic activity">
    <reaction evidence="1">
        <text>S-ubiquitinyl-[E2 ubiquitin-conjugating enzyme]-L-cysteine + [acceptor protein]-L-lysine = [E2 ubiquitin-conjugating enzyme]-L-cysteine + N(6)-ubiquitinyl-[acceptor protein]-L-lysine.</text>
        <dbReference type="EC" id="2.3.2.27"/>
    </reaction>
</comment>
<evidence type="ECO:0000256" key="5">
    <source>
        <dbReference type="ARBA" id="ARBA00022833"/>
    </source>
</evidence>
<name>A0A8I6WZR0_HORVV</name>
<evidence type="ECO:0000313" key="11">
    <source>
        <dbReference type="Proteomes" id="UP000011116"/>
    </source>
</evidence>